<accession>A0AAD2D0H9</accession>
<feature type="region of interest" description="Disordered" evidence="1">
    <location>
        <begin position="1"/>
        <end position="45"/>
    </location>
</feature>
<keyword evidence="3" id="KW-1185">Reference proteome</keyword>
<evidence type="ECO:0000313" key="2">
    <source>
        <dbReference type="EMBL" id="CAI2375413.1"/>
    </source>
</evidence>
<dbReference type="AlphaFoldDB" id="A0AAD2D0H9"/>
<evidence type="ECO:0000256" key="1">
    <source>
        <dbReference type="SAM" id="MobiDB-lite"/>
    </source>
</evidence>
<proteinExistence type="predicted"/>
<comment type="caution">
    <text evidence="2">The sequence shown here is derived from an EMBL/GenBank/DDBJ whole genome shotgun (WGS) entry which is preliminary data.</text>
</comment>
<dbReference type="Proteomes" id="UP001295684">
    <property type="component" value="Unassembled WGS sequence"/>
</dbReference>
<protein>
    <submittedName>
        <fullName evidence="2">Uncharacterized protein</fullName>
    </submittedName>
</protein>
<name>A0AAD2D0H9_EUPCR</name>
<organism evidence="2 3">
    <name type="scientific">Euplotes crassus</name>
    <dbReference type="NCBI Taxonomy" id="5936"/>
    <lineage>
        <taxon>Eukaryota</taxon>
        <taxon>Sar</taxon>
        <taxon>Alveolata</taxon>
        <taxon>Ciliophora</taxon>
        <taxon>Intramacronucleata</taxon>
        <taxon>Spirotrichea</taxon>
        <taxon>Hypotrichia</taxon>
        <taxon>Euplotida</taxon>
        <taxon>Euplotidae</taxon>
        <taxon>Moneuplotes</taxon>
    </lineage>
</organism>
<dbReference type="EMBL" id="CAMPGE010016890">
    <property type="protein sequence ID" value="CAI2375413.1"/>
    <property type="molecule type" value="Genomic_DNA"/>
</dbReference>
<gene>
    <name evidence="2" type="ORF">ECRASSUSDP1_LOCUS16775</name>
</gene>
<reference evidence="2" key="1">
    <citation type="submission" date="2023-07" db="EMBL/GenBank/DDBJ databases">
        <authorList>
            <consortium name="AG Swart"/>
            <person name="Singh M."/>
            <person name="Singh A."/>
            <person name="Seah K."/>
            <person name="Emmerich C."/>
        </authorList>
    </citation>
    <scope>NUCLEOTIDE SEQUENCE</scope>
    <source>
        <strain evidence="2">DP1</strain>
    </source>
</reference>
<sequence length="45" mass="5199">MISPSVSQERIDNKNQSSHSQKNIFKNNIESCHSYSTNNTSYNHQ</sequence>
<evidence type="ECO:0000313" key="3">
    <source>
        <dbReference type="Proteomes" id="UP001295684"/>
    </source>
</evidence>